<dbReference type="PANTHER" id="PTHR46796:SF7">
    <property type="entry name" value="ARAC FAMILY TRANSCRIPTIONAL REGULATOR"/>
    <property type="match status" value="1"/>
</dbReference>
<feature type="domain" description="HTH araC/xylS-type" evidence="4">
    <location>
        <begin position="193"/>
        <end position="295"/>
    </location>
</feature>
<dbReference type="Pfam" id="PF12833">
    <property type="entry name" value="HTH_18"/>
    <property type="match status" value="1"/>
</dbReference>
<dbReference type="Proteomes" id="UP000253606">
    <property type="component" value="Chromosome"/>
</dbReference>
<dbReference type="SUPFAM" id="SSF51182">
    <property type="entry name" value="RmlC-like cupins"/>
    <property type="match status" value="1"/>
</dbReference>
<dbReference type="SUPFAM" id="SSF46689">
    <property type="entry name" value="Homeodomain-like"/>
    <property type="match status" value="2"/>
</dbReference>
<name>A0A2Z5GA02_9BACT</name>
<dbReference type="InterPro" id="IPR018060">
    <property type="entry name" value="HTH_AraC"/>
</dbReference>
<dbReference type="InterPro" id="IPR020449">
    <property type="entry name" value="Tscrpt_reg_AraC-type_HTH"/>
</dbReference>
<proteinExistence type="predicted"/>
<protein>
    <submittedName>
        <fullName evidence="5">Transcriptional regulator, AraC family</fullName>
    </submittedName>
</protein>
<dbReference type="Pfam" id="PF12852">
    <property type="entry name" value="Cupin_6"/>
    <property type="match status" value="1"/>
</dbReference>
<keyword evidence="3" id="KW-0804">Transcription</keyword>
<organism evidence="5 6">
    <name type="scientific">Acidisarcina polymorpha</name>
    <dbReference type="NCBI Taxonomy" id="2211140"/>
    <lineage>
        <taxon>Bacteria</taxon>
        <taxon>Pseudomonadati</taxon>
        <taxon>Acidobacteriota</taxon>
        <taxon>Terriglobia</taxon>
        <taxon>Terriglobales</taxon>
        <taxon>Acidobacteriaceae</taxon>
        <taxon>Acidisarcina</taxon>
    </lineage>
</organism>
<dbReference type="InterPro" id="IPR014710">
    <property type="entry name" value="RmlC-like_jellyroll"/>
</dbReference>
<dbReference type="Gene3D" id="1.10.10.60">
    <property type="entry name" value="Homeodomain-like"/>
    <property type="match status" value="2"/>
</dbReference>
<evidence type="ECO:0000259" key="4">
    <source>
        <dbReference type="PROSITE" id="PS01124"/>
    </source>
</evidence>
<dbReference type="GO" id="GO:0003700">
    <property type="term" value="F:DNA-binding transcription factor activity"/>
    <property type="evidence" value="ECO:0007669"/>
    <property type="project" value="InterPro"/>
</dbReference>
<dbReference type="PROSITE" id="PS01124">
    <property type="entry name" value="HTH_ARAC_FAMILY_2"/>
    <property type="match status" value="1"/>
</dbReference>
<evidence type="ECO:0000256" key="3">
    <source>
        <dbReference type="ARBA" id="ARBA00023163"/>
    </source>
</evidence>
<dbReference type="PANTHER" id="PTHR46796">
    <property type="entry name" value="HTH-TYPE TRANSCRIPTIONAL ACTIVATOR RHAS-RELATED"/>
    <property type="match status" value="1"/>
</dbReference>
<dbReference type="SMART" id="SM00342">
    <property type="entry name" value="HTH_ARAC"/>
    <property type="match status" value="1"/>
</dbReference>
<accession>A0A2Z5GA02</accession>
<gene>
    <name evidence="5" type="ORF">ACPOL_6520</name>
</gene>
<dbReference type="EMBL" id="CP030840">
    <property type="protein sequence ID" value="AXC15740.1"/>
    <property type="molecule type" value="Genomic_DNA"/>
</dbReference>
<dbReference type="OrthoDB" id="9813413at2"/>
<keyword evidence="2" id="KW-0238">DNA-binding</keyword>
<dbReference type="InterPro" id="IPR032783">
    <property type="entry name" value="AraC_lig"/>
</dbReference>
<evidence type="ECO:0000256" key="1">
    <source>
        <dbReference type="ARBA" id="ARBA00023015"/>
    </source>
</evidence>
<dbReference type="InterPro" id="IPR011051">
    <property type="entry name" value="RmlC_Cupin_sf"/>
</dbReference>
<dbReference type="PRINTS" id="PR00032">
    <property type="entry name" value="HTHARAC"/>
</dbReference>
<dbReference type="InterPro" id="IPR050204">
    <property type="entry name" value="AraC_XylS_family_regulators"/>
</dbReference>
<dbReference type="GO" id="GO:0043565">
    <property type="term" value="F:sequence-specific DNA binding"/>
    <property type="evidence" value="ECO:0007669"/>
    <property type="project" value="InterPro"/>
</dbReference>
<evidence type="ECO:0000313" key="6">
    <source>
        <dbReference type="Proteomes" id="UP000253606"/>
    </source>
</evidence>
<evidence type="ECO:0000313" key="5">
    <source>
        <dbReference type="EMBL" id="AXC15740.1"/>
    </source>
</evidence>
<dbReference type="AlphaFoldDB" id="A0A2Z5GA02"/>
<sequence>MKQIIDPFSEVMSALDLVVQQVGSVSLAGSTSLRFPDKGSIKFLVVVSGQGSLIVGGVPSVITLEAGDCVVLPRGTAHSLTCRCVDKSVISYPEGSNDHAGCFLVSGELLLMSSHAEAMFRSVLPPLIHRRSREVHHGLTMTLSRLINEVKHPQPGSALMTQCLATIILMQILRCHVEEFAITSVGWLFALADDAMAVALTRIHEAPGHRWSLQELARHAGLSRSTFAKRFKNIVGVTPMEYLTRWRMILAGARLTSSSEPVSRIASSFGYESENAFGKVFRNIMGASPAKYRRACRKRAPRGRIGHVA</sequence>
<evidence type="ECO:0000256" key="2">
    <source>
        <dbReference type="ARBA" id="ARBA00023125"/>
    </source>
</evidence>
<keyword evidence="6" id="KW-1185">Reference proteome</keyword>
<reference evidence="5 6" key="1">
    <citation type="journal article" date="2018" name="Front. Microbiol.">
        <title>Hydrolytic Capabilities as a Key to Environmental Success: Chitinolytic and Cellulolytic Acidobacteria From Acidic Sub-arctic Soils and Boreal Peatlands.</title>
        <authorList>
            <person name="Belova S.E."/>
            <person name="Ravin N.V."/>
            <person name="Pankratov T.A."/>
            <person name="Rakitin A.L."/>
            <person name="Ivanova A.A."/>
            <person name="Beletsky A.V."/>
            <person name="Mardanov A.V."/>
            <person name="Sinninghe Damste J.S."/>
            <person name="Dedysh S.N."/>
        </authorList>
    </citation>
    <scope>NUCLEOTIDE SEQUENCE [LARGE SCALE GENOMIC DNA]</scope>
    <source>
        <strain evidence="5 6">SBC82</strain>
    </source>
</reference>
<keyword evidence="1" id="KW-0805">Transcription regulation</keyword>
<dbReference type="KEGG" id="abas:ACPOL_6520"/>
<dbReference type="Gene3D" id="2.60.120.10">
    <property type="entry name" value="Jelly Rolls"/>
    <property type="match status" value="1"/>
</dbReference>
<dbReference type="InterPro" id="IPR009057">
    <property type="entry name" value="Homeodomain-like_sf"/>
</dbReference>